<dbReference type="FunFam" id="2.60.40.10:FF:000256">
    <property type="entry name" value="myopalladin isoform X1"/>
    <property type="match status" value="1"/>
</dbReference>
<dbReference type="InterPro" id="IPR003599">
    <property type="entry name" value="Ig_sub"/>
</dbReference>
<dbReference type="InterPro" id="IPR013098">
    <property type="entry name" value="Ig_I-set"/>
</dbReference>
<dbReference type="PANTHER" id="PTHR47633:SF10">
    <property type="entry name" value="PALLADIN, CYTOSKELETAL ASSOCIATED PROTEIN"/>
    <property type="match status" value="1"/>
</dbReference>
<feature type="domain" description="Ig-like" evidence="2">
    <location>
        <begin position="519"/>
        <end position="618"/>
    </location>
</feature>
<feature type="compositionally biased region" description="Basic residues" evidence="1">
    <location>
        <begin position="138"/>
        <end position="147"/>
    </location>
</feature>
<dbReference type="Gene3D" id="2.60.40.10">
    <property type="entry name" value="Immunoglobulins"/>
    <property type="match status" value="2"/>
</dbReference>
<proteinExistence type="predicted"/>
<feature type="compositionally biased region" description="Pro residues" evidence="1">
    <location>
        <begin position="96"/>
        <end position="109"/>
    </location>
</feature>
<feature type="domain" description="Ig-like" evidence="2">
    <location>
        <begin position="272"/>
        <end position="361"/>
    </location>
</feature>
<feature type="region of interest" description="Disordered" evidence="1">
    <location>
        <begin position="365"/>
        <end position="402"/>
    </location>
</feature>
<feature type="compositionally biased region" description="Pro residues" evidence="1">
    <location>
        <begin position="710"/>
        <end position="727"/>
    </location>
</feature>
<evidence type="ECO:0000259" key="2">
    <source>
        <dbReference type="PROSITE" id="PS50835"/>
    </source>
</evidence>
<evidence type="ECO:0000313" key="3">
    <source>
        <dbReference type="RefSeq" id="XP_045376757.1"/>
    </source>
</evidence>
<feature type="compositionally biased region" description="Polar residues" evidence="1">
    <location>
        <begin position="217"/>
        <end position="227"/>
    </location>
</feature>
<feature type="compositionally biased region" description="Polar residues" evidence="1">
    <location>
        <begin position="192"/>
        <end position="203"/>
    </location>
</feature>
<dbReference type="RefSeq" id="XP_045376757.1">
    <property type="nucleotide sequence ID" value="XM_045520801.1"/>
</dbReference>
<sequence>MSETSSPDSFYDSLSDVQEDDRDAAFFPGLSAFLSQEEIHRSLDLARRAIANSEAEDCASETEIPQVVSRSPGSLCGRPSHQEGGGSGEPTAPGRPLGPGPTRGQPPPAERAGHVASPGPRRRAAASPLLASPSYIRSLRRAGKHRAQPPDPSATPRAPHPGRAGPQSQLCDKAASFIQELTSIFREAARPRNSSPNGESSPDSGYLSPKNQPLALESTSASRSPNGDGQEEEAARLPEPRMRTSPPARDAVQPCGRSPPPPPSARSLPTAPRFTQKLRSQEVAEGSRVYLECRVAGHPPPRVRWFCEGRELHDSPDIQIRCAGGDLHTLVIAEAFEDDTGRYTCLATNPSGSDTTSAEVFIEGASSTDSDSESSAFRARPGAMPQAQKKTTSVSLTIGSSSPKTGRMAVEFLHRPLWDVPHTETHLIAFKTHGSLRTWGLSPWSRCEGRGGQSRCWGGGAVVPPASVPGAVPVPQGRLSPDVQPSVCLEFHPCASVFQAPSPASCLCRPDGPPAASFPPVFTKELQNIAASEGQVVVLECRVRGAPPLQVRWFRQGSEIQDSPDFRILQKKPRSTAEPEEICTLVIAETFPEDAGIFTCSASNDYGSVTSTAQLVVTSANMENCGYDSAGEAGSDHFQHLPPPPPVWETGPFELASKKPAELQQVNSPEIGLSTAALQPSSPDREARGVHPGHGVNGLINGKADGSVSPPAPAGLPSPAKEPPPVLARPKLDALRIQQLQHQIRLEREAR</sequence>
<dbReference type="FunFam" id="2.60.40.10:FF:000399">
    <property type="entry name" value="myopalladin isoform X1"/>
    <property type="match status" value="1"/>
</dbReference>
<feature type="compositionally biased region" description="Polar residues" evidence="1">
    <location>
        <begin position="388"/>
        <end position="402"/>
    </location>
</feature>
<dbReference type="InterPro" id="IPR036179">
    <property type="entry name" value="Ig-like_dom_sf"/>
</dbReference>
<dbReference type="InterPro" id="IPR003598">
    <property type="entry name" value="Ig_sub2"/>
</dbReference>
<dbReference type="SUPFAM" id="SSF48726">
    <property type="entry name" value="Immunoglobulin"/>
    <property type="match status" value="2"/>
</dbReference>
<accession>A0A9W3GD58</accession>
<dbReference type="Pfam" id="PF07679">
    <property type="entry name" value="I-set"/>
    <property type="match status" value="2"/>
</dbReference>
<evidence type="ECO:0000256" key="1">
    <source>
        <dbReference type="SAM" id="MobiDB-lite"/>
    </source>
</evidence>
<feature type="compositionally biased region" description="Low complexity" evidence="1">
    <location>
        <begin position="125"/>
        <end position="134"/>
    </location>
</feature>
<organism evidence="3">
    <name type="scientific">Camelus bactrianus</name>
    <name type="common">Bactrian camel</name>
    <dbReference type="NCBI Taxonomy" id="9837"/>
    <lineage>
        <taxon>Eukaryota</taxon>
        <taxon>Metazoa</taxon>
        <taxon>Chordata</taxon>
        <taxon>Craniata</taxon>
        <taxon>Vertebrata</taxon>
        <taxon>Euteleostomi</taxon>
        <taxon>Mammalia</taxon>
        <taxon>Eutheria</taxon>
        <taxon>Laurasiatheria</taxon>
        <taxon>Artiodactyla</taxon>
        <taxon>Tylopoda</taxon>
        <taxon>Camelidae</taxon>
        <taxon>Camelus</taxon>
    </lineage>
</organism>
<feature type="compositionally biased region" description="Low complexity" evidence="1">
    <location>
        <begin position="366"/>
        <end position="375"/>
    </location>
</feature>
<dbReference type="PANTHER" id="PTHR47633">
    <property type="entry name" value="IMMUNOGLOBULIN"/>
    <property type="match status" value="1"/>
</dbReference>
<feature type="region of interest" description="Disordered" evidence="1">
    <location>
        <begin position="54"/>
        <end position="273"/>
    </location>
</feature>
<protein>
    <submittedName>
        <fullName evidence="3">Palladin-like</fullName>
    </submittedName>
</protein>
<dbReference type="SMART" id="SM00409">
    <property type="entry name" value="IG"/>
    <property type="match status" value="2"/>
</dbReference>
<reference evidence="3" key="1">
    <citation type="submission" date="2025-08" db="UniProtKB">
        <authorList>
            <consortium name="RefSeq"/>
        </authorList>
    </citation>
    <scope>IDENTIFICATION</scope>
    <source>
        <tissue evidence="3">Blood</tissue>
    </source>
</reference>
<name>A0A9W3GD58_CAMBA</name>
<dbReference type="CDD" id="cd20972">
    <property type="entry name" value="IgI_2_Titin_Z1z2-like"/>
    <property type="match status" value="1"/>
</dbReference>
<feature type="region of interest" description="Disordered" evidence="1">
    <location>
        <begin position="675"/>
        <end position="731"/>
    </location>
</feature>
<dbReference type="InterPro" id="IPR013783">
    <property type="entry name" value="Ig-like_fold"/>
</dbReference>
<dbReference type="GO" id="GO:0004672">
    <property type="term" value="F:protein kinase activity"/>
    <property type="evidence" value="ECO:0007669"/>
    <property type="project" value="TreeGrafter"/>
</dbReference>
<feature type="non-terminal residue" evidence="3">
    <location>
        <position position="751"/>
    </location>
</feature>
<gene>
    <name evidence="3" type="primary">LOC105073366</name>
</gene>
<feature type="compositionally biased region" description="Basic and acidic residues" evidence="1">
    <location>
        <begin position="233"/>
        <end position="242"/>
    </location>
</feature>
<dbReference type="SMART" id="SM00408">
    <property type="entry name" value="IGc2"/>
    <property type="match status" value="2"/>
</dbReference>
<dbReference type="InterPro" id="IPR007110">
    <property type="entry name" value="Ig-like_dom"/>
</dbReference>
<dbReference type="PROSITE" id="PS50835">
    <property type="entry name" value="IG_LIKE"/>
    <property type="match status" value="2"/>
</dbReference>
<dbReference type="AlphaFoldDB" id="A0A9W3GD58"/>